<dbReference type="Proteomes" id="UP000198773">
    <property type="component" value="Unassembled WGS sequence"/>
</dbReference>
<dbReference type="InterPro" id="IPR016456">
    <property type="entry name" value="Met_Synthase_cat"/>
</dbReference>
<dbReference type="SUPFAM" id="SSF51726">
    <property type="entry name" value="UROD/MetE-like"/>
    <property type="match status" value="1"/>
</dbReference>
<keyword evidence="6" id="KW-1185">Reference proteome</keyword>
<keyword evidence="5" id="KW-0808">Transferase</keyword>
<dbReference type="Gene3D" id="3.20.20.210">
    <property type="match status" value="1"/>
</dbReference>
<evidence type="ECO:0000256" key="1">
    <source>
        <dbReference type="ARBA" id="ARBA00001947"/>
    </source>
</evidence>
<keyword evidence="5" id="KW-0489">Methyltransferase</keyword>
<organism evidence="5 6">
    <name type="scientific">Alkalimonas amylolytica</name>
    <dbReference type="NCBI Taxonomy" id="152573"/>
    <lineage>
        <taxon>Bacteria</taxon>
        <taxon>Pseudomonadati</taxon>
        <taxon>Pseudomonadota</taxon>
        <taxon>Gammaproteobacteria</taxon>
        <taxon>Alkalimonas</taxon>
    </lineage>
</organism>
<comment type="cofactor">
    <cofactor evidence="1">
        <name>Zn(2+)</name>
        <dbReference type="ChEBI" id="CHEBI:29105"/>
    </cofactor>
</comment>
<reference evidence="5 6" key="1">
    <citation type="submission" date="2016-10" db="EMBL/GenBank/DDBJ databases">
        <authorList>
            <person name="de Groot N.N."/>
        </authorList>
    </citation>
    <scope>NUCLEOTIDE SEQUENCE [LARGE SCALE GENOMIC DNA]</scope>
    <source>
        <strain evidence="5 6">CGMCC 1.3430</strain>
    </source>
</reference>
<protein>
    <submittedName>
        <fullName evidence="5">5-methyltetrahydropteroyltriglutamate--homocysteine methyltransferase</fullName>
    </submittedName>
</protein>
<dbReference type="CDD" id="cd03311">
    <property type="entry name" value="CIMS_C_terminal_like"/>
    <property type="match status" value="1"/>
</dbReference>
<dbReference type="EMBL" id="FNRM01000002">
    <property type="protein sequence ID" value="SEA25621.1"/>
    <property type="molecule type" value="Genomic_DNA"/>
</dbReference>
<dbReference type="GO" id="GO:0032259">
    <property type="term" value="P:methylation"/>
    <property type="evidence" value="ECO:0007669"/>
    <property type="project" value="UniProtKB-KW"/>
</dbReference>
<evidence type="ECO:0000256" key="3">
    <source>
        <dbReference type="ARBA" id="ARBA00022833"/>
    </source>
</evidence>
<proteinExistence type="predicted"/>
<dbReference type="Pfam" id="PF01717">
    <property type="entry name" value="Meth_synt_2"/>
    <property type="match status" value="1"/>
</dbReference>
<evidence type="ECO:0000259" key="4">
    <source>
        <dbReference type="Pfam" id="PF01717"/>
    </source>
</evidence>
<feature type="domain" description="Cobalamin-independent methionine synthase MetE C-terminal/archaeal" evidence="4">
    <location>
        <begin position="5"/>
        <end position="330"/>
    </location>
</feature>
<evidence type="ECO:0000313" key="5">
    <source>
        <dbReference type="EMBL" id="SEA25621.1"/>
    </source>
</evidence>
<dbReference type="PIRSF" id="PIRSF005632">
    <property type="entry name" value="Met_synth_catalytic_prd"/>
    <property type="match status" value="1"/>
</dbReference>
<dbReference type="InterPro" id="IPR038071">
    <property type="entry name" value="UROD/MetE-like_sf"/>
</dbReference>
<keyword evidence="2" id="KW-0479">Metal-binding</keyword>
<dbReference type="GO" id="GO:0008270">
    <property type="term" value="F:zinc ion binding"/>
    <property type="evidence" value="ECO:0007669"/>
    <property type="project" value="InterPro"/>
</dbReference>
<keyword evidence="3" id="KW-0862">Zinc</keyword>
<sequence>MKKLLPTSTAGSLPKPSWLAEPETLWSPWKLQGQELTDGKQDALRVALHEQQQAGLDIVSDGEQSRQHFVTTFIEHLDGVDFAKREIMRIRNRYEASVPSVVGAVSRQKPVFVEDARFLRQQTKQPIKWALPGPMTMIDTLYDGHYKSREQLAFEFAKILNQEAKELVAAGVDIIQFDEPAFNVFFDEVNDWGMAALEQAIAGLDCETVVHICYGYGIKANTDWKQTLGSEWRQYEAVFPKLRESSIDIISLECHNSRVPMDLLELIRGKKVMVGAIDVANHSIETPQEVAATLRQALQFVDADKLYPCTNCGMAPLPRQIARGKLQALTAGADIVRGELDIR</sequence>
<dbReference type="OrthoDB" id="244285at2"/>
<dbReference type="STRING" id="152573.SAMN04488051_102291"/>
<dbReference type="GO" id="GO:0003871">
    <property type="term" value="F:5-methyltetrahydropteroyltriglutamate-homocysteine S-methyltransferase activity"/>
    <property type="evidence" value="ECO:0007669"/>
    <property type="project" value="InterPro"/>
</dbReference>
<dbReference type="RefSeq" id="WP_091340447.1">
    <property type="nucleotide sequence ID" value="NZ_FNRM01000002.1"/>
</dbReference>
<gene>
    <name evidence="5" type="ORF">SAMN04488051_102291</name>
</gene>
<dbReference type="PANTHER" id="PTHR30519">
    <property type="entry name" value="5-METHYLTETRAHYDROPTEROYLTRIGLUTAMATE--HOMOCYSTEINE METHYLTRANSFERASE"/>
    <property type="match status" value="1"/>
</dbReference>
<dbReference type="NCBIfam" id="NF006589">
    <property type="entry name" value="PRK09121.1"/>
    <property type="match status" value="1"/>
</dbReference>
<dbReference type="GO" id="GO:0009086">
    <property type="term" value="P:methionine biosynthetic process"/>
    <property type="evidence" value="ECO:0007669"/>
    <property type="project" value="InterPro"/>
</dbReference>
<evidence type="ECO:0000313" key="6">
    <source>
        <dbReference type="Proteomes" id="UP000198773"/>
    </source>
</evidence>
<accession>A0A1H3ZQJ2</accession>
<dbReference type="AlphaFoldDB" id="A0A1H3ZQJ2"/>
<evidence type="ECO:0000256" key="2">
    <source>
        <dbReference type="ARBA" id="ARBA00022723"/>
    </source>
</evidence>
<dbReference type="InterPro" id="IPR002629">
    <property type="entry name" value="Met_Synth_C/arc"/>
</dbReference>
<name>A0A1H3ZQJ2_ALKAM</name>